<feature type="transmembrane region" description="Helical" evidence="1">
    <location>
        <begin position="236"/>
        <end position="255"/>
    </location>
</feature>
<dbReference type="Pfam" id="PF02582">
    <property type="entry name" value="DUF155"/>
    <property type="match status" value="1"/>
</dbReference>
<organism evidence="3 4">
    <name type="scientific">Croceibacter atlanticus (strain ATCC BAA-628 / JCM 21780 / CIP 108009 / IAM 15332 / KCTC 12090 / HTCC2559)</name>
    <dbReference type="NCBI Taxonomy" id="216432"/>
    <lineage>
        <taxon>Bacteria</taxon>
        <taxon>Pseudomonadati</taxon>
        <taxon>Bacteroidota</taxon>
        <taxon>Flavobacteriia</taxon>
        <taxon>Flavobacteriales</taxon>
        <taxon>Flavobacteriaceae</taxon>
        <taxon>Croceibacter</taxon>
    </lineage>
</organism>
<proteinExistence type="predicted"/>
<name>A3U4M3_CROAH</name>
<dbReference type="Proteomes" id="UP000002297">
    <property type="component" value="Chromosome"/>
</dbReference>
<keyword evidence="4" id="KW-1185">Reference proteome</keyword>
<dbReference type="PANTHER" id="PTHR16255">
    <property type="entry name" value="REQUIRED FOR MEIOTIC NUCLEAR DIVISION PROTEIN 1 HOMOLOG"/>
    <property type="match status" value="1"/>
</dbReference>
<evidence type="ECO:0000259" key="2">
    <source>
        <dbReference type="Pfam" id="PF02582"/>
    </source>
</evidence>
<gene>
    <name evidence="3" type="ordered locus">CA2559_00505</name>
</gene>
<evidence type="ECO:0000313" key="3">
    <source>
        <dbReference type="EMBL" id="EAP87190.1"/>
    </source>
</evidence>
<dbReference type="OrthoDB" id="942290at2"/>
<dbReference type="AlphaFoldDB" id="A3U4M3"/>
<evidence type="ECO:0000313" key="4">
    <source>
        <dbReference type="Proteomes" id="UP000002297"/>
    </source>
</evidence>
<sequence length="258" mass="30273">MYKVQSYQVAQGINIKMVRAKLNYTLLFAEADELFYQINDYQYLSIFQFGIVSFFNVSDTEIKTIKHQIKNFGRGHVKDSLTEDIVVKITPNLLKVSFNAVELPSLEDEMIRLVMLHTSQSVALDRYSEITEALLDEANVHSEELERSGRLKISSKNLKKFIGKTLNLKNRISENLYIFDSPDVTWEDEQLATLDYHLKQTFDLKNRYFAIEKRITIIKENLELFKGIWDHRESSTLEWIIIILIVIEVIDMFVLKFF</sequence>
<protein>
    <recommendedName>
        <fullName evidence="2">DUF155 domain-containing protein</fullName>
    </recommendedName>
</protein>
<dbReference type="STRING" id="216432.CA2559_00505"/>
<dbReference type="GeneID" id="89451904"/>
<evidence type="ECO:0000256" key="1">
    <source>
        <dbReference type="SAM" id="Phobius"/>
    </source>
</evidence>
<feature type="domain" description="DUF155" evidence="2">
    <location>
        <begin position="46"/>
        <end position="210"/>
    </location>
</feature>
<dbReference type="RefSeq" id="WP_013185871.1">
    <property type="nucleotide sequence ID" value="NC_014230.1"/>
</dbReference>
<dbReference type="EMBL" id="CP002046">
    <property type="protein sequence ID" value="EAP87190.1"/>
    <property type="molecule type" value="Genomic_DNA"/>
</dbReference>
<accession>A3U4M3</accession>
<dbReference type="PANTHER" id="PTHR16255:SF6">
    <property type="entry name" value="PROTEIN RETARDED ROOT GROWTH-LIKE"/>
    <property type="match status" value="1"/>
</dbReference>
<reference evidence="3 4" key="1">
    <citation type="journal article" date="2010" name="J. Bacteriol.">
        <title>The complete genome sequence of Croceibacter atlanticus HTCC2559T.</title>
        <authorList>
            <person name="Oh H.M."/>
            <person name="Kang I."/>
            <person name="Ferriera S."/>
            <person name="Giovannoni S.J."/>
            <person name="Cho J.C."/>
        </authorList>
    </citation>
    <scope>NUCLEOTIDE SEQUENCE [LARGE SCALE GENOMIC DNA]</scope>
    <source>
        <strain evidence="4">ATCC BAA-628 / HTCC2559 / KCTC 12090</strain>
    </source>
</reference>
<keyword evidence="1" id="KW-0472">Membrane</keyword>
<dbReference type="InterPro" id="IPR003734">
    <property type="entry name" value="DUF155"/>
</dbReference>
<dbReference type="InterPro" id="IPR051624">
    <property type="entry name" value="RMD1/Sad1-interacting"/>
</dbReference>
<dbReference type="eggNOG" id="COG1723">
    <property type="taxonomic scope" value="Bacteria"/>
</dbReference>
<dbReference type="KEGG" id="cat:CA2559_00505"/>
<keyword evidence="1" id="KW-0812">Transmembrane</keyword>
<dbReference type="HOGENOM" id="CLU_011220_2_1_10"/>
<keyword evidence="1" id="KW-1133">Transmembrane helix</keyword>